<protein>
    <submittedName>
        <fullName evidence="1">10318_t:CDS:1</fullName>
    </submittedName>
</protein>
<gene>
    <name evidence="1" type="ORF">GMARGA_LOCUS8227</name>
</gene>
<evidence type="ECO:0000313" key="1">
    <source>
        <dbReference type="EMBL" id="CAG8628828.1"/>
    </source>
</evidence>
<comment type="caution">
    <text evidence="1">The sequence shown here is derived from an EMBL/GenBank/DDBJ whole genome shotgun (WGS) entry which is preliminary data.</text>
</comment>
<name>A0ABN7ULV2_GIGMA</name>
<evidence type="ECO:0000313" key="2">
    <source>
        <dbReference type="Proteomes" id="UP000789901"/>
    </source>
</evidence>
<organism evidence="1 2">
    <name type="scientific">Gigaspora margarita</name>
    <dbReference type="NCBI Taxonomy" id="4874"/>
    <lineage>
        <taxon>Eukaryota</taxon>
        <taxon>Fungi</taxon>
        <taxon>Fungi incertae sedis</taxon>
        <taxon>Mucoromycota</taxon>
        <taxon>Glomeromycotina</taxon>
        <taxon>Glomeromycetes</taxon>
        <taxon>Diversisporales</taxon>
        <taxon>Gigasporaceae</taxon>
        <taxon>Gigaspora</taxon>
    </lineage>
</organism>
<reference evidence="1 2" key="1">
    <citation type="submission" date="2021-06" db="EMBL/GenBank/DDBJ databases">
        <authorList>
            <person name="Kallberg Y."/>
            <person name="Tangrot J."/>
            <person name="Rosling A."/>
        </authorList>
    </citation>
    <scope>NUCLEOTIDE SEQUENCE [LARGE SCALE GENOMIC DNA]</scope>
    <source>
        <strain evidence="1 2">120-4 pot B 10/14</strain>
    </source>
</reference>
<accession>A0ABN7ULV2</accession>
<dbReference type="EMBL" id="CAJVQB010004167">
    <property type="protein sequence ID" value="CAG8628828.1"/>
    <property type="molecule type" value="Genomic_DNA"/>
</dbReference>
<dbReference type="Proteomes" id="UP000789901">
    <property type="component" value="Unassembled WGS sequence"/>
</dbReference>
<proteinExistence type="predicted"/>
<sequence>MSLVDMYFALFKKKKRSFVLLISSIFSFTHSSVLPTHPLSF</sequence>
<keyword evidence="2" id="KW-1185">Reference proteome</keyword>